<evidence type="ECO:0000313" key="2">
    <source>
        <dbReference type="Proteomes" id="UP000078340"/>
    </source>
</evidence>
<comment type="caution">
    <text evidence="1">The sequence shown here is derived from an EMBL/GenBank/DDBJ whole genome shotgun (WGS) entry which is preliminary data.</text>
</comment>
<protein>
    <submittedName>
        <fullName evidence="1">Uncharacterized protein</fullName>
    </submittedName>
</protein>
<dbReference type="Proteomes" id="UP000078340">
    <property type="component" value="Unassembled WGS sequence"/>
</dbReference>
<accession>A0A179HYL7</accession>
<proteinExistence type="predicted"/>
<organism evidence="1 2">
    <name type="scientific">Purpureocillium lilacinum</name>
    <name type="common">Paecilomyces lilacinus</name>
    <dbReference type="NCBI Taxonomy" id="33203"/>
    <lineage>
        <taxon>Eukaryota</taxon>
        <taxon>Fungi</taxon>
        <taxon>Dikarya</taxon>
        <taxon>Ascomycota</taxon>
        <taxon>Pezizomycotina</taxon>
        <taxon>Sordariomycetes</taxon>
        <taxon>Hypocreomycetidae</taxon>
        <taxon>Hypocreales</taxon>
        <taxon>Ophiocordycipitaceae</taxon>
        <taxon>Purpureocillium</taxon>
    </lineage>
</organism>
<sequence>MNNSALDDWEPLPMMAGKHEAIRDCHWGKPAPFPPKLAGDLGTDEAEAGHSRIMETAQPGGAHAHTIFPEVPGARNHVPNISGELPFMLGRYLKETRSDEIPLGEKIYRDYARAEQQLAATDHFRRQ</sequence>
<gene>
    <name evidence="1" type="ORF">VFPFJ_01617</name>
</gene>
<name>A0A179HYL7_PURLI</name>
<dbReference type="AlphaFoldDB" id="A0A179HYL7"/>
<reference evidence="1 2" key="1">
    <citation type="submission" date="2016-02" db="EMBL/GenBank/DDBJ databases">
        <title>Biosynthesis of antibiotic leucinostatins and their inhibition on Phytophthora in bio-control Purpureocillium lilacinum.</title>
        <authorList>
            <person name="Wang G."/>
            <person name="Liu Z."/>
            <person name="Lin R."/>
            <person name="Li E."/>
            <person name="Mao Z."/>
            <person name="Ling J."/>
            <person name="Yin W."/>
            <person name="Xie B."/>
        </authorList>
    </citation>
    <scope>NUCLEOTIDE SEQUENCE [LARGE SCALE GENOMIC DNA]</scope>
    <source>
        <strain evidence="1">PLFJ-1</strain>
    </source>
</reference>
<evidence type="ECO:0000313" key="1">
    <source>
        <dbReference type="EMBL" id="OAQ95507.1"/>
    </source>
</evidence>
<dbReference type="EMBL" id="LSBI01000001">
    <property type="protein sequence ID" value="OAQ95507.1"/>
    <property type="molecule type" value="Genomic_DNA"/>
</dbReference>